<evidence type="ECO:0000313" key="5">
    <source>
        <dbReference type="Proteomes" id="UP000315677"/>
    </source>
</evidence>
<keyword evidence="5" id="KW-1185">Reference proteome</keyword>
<gene>
    <name evidence="4" type="ORF">FB558_6390</name>
</gene>
<dbReference type="RefSeq" id="WP_142059807.1">
    <property type="nucleotide sequence ID" value="NZ_VFPA01000004.1"/>
</dbReference>
<comment type="caution">
    <text evidence="4">The sequence shown here is derived from an EMBL/GenBank/DDBJ whole genome shotgun (WGS) entry which is preliminary data.</text>
</comment>
<dbReference type="InterPro" id="IPR009057">
    <property type="entry name" value="Homeodomain-like_sf"/>
</dbReference>
<organism evidence="4 5">
    <name type="scientific">Pseudonocardia kunmingensis</name>
    <dbReference type="NCBI Taxonomy" id="630975"/>
    <lineage>
        <taxon>Bacteria</taxon>
        <taxon>Bacillati</taxon>
        <taxon>Actinomycetota</taxon>
        <taxon>Actinomycetes</taxon>
        <taxon>Pseudonocardiales</taxon>
        <taxon>Pseudonocardiaceae</taxon>
        <taxon>Pseudonocardia</taxon>
    </lineage>
</organism>
<dbReference type="SUPFAM" id="SSF46689">
    <property type="entry name" value="Homeodomain-like"/>
    <property type="match status" value="1"/>
</dbReference>
<keyword evidence="1 2" id="KW-0238">DNA-binding</keyword>
<feature type="domain" description="HTH tetR-type" evidence="3">
    <location>
        <begin position="19"/>
        <end position="79"/>
    </location>
</feature>
<feature type="DNA-binding region" description="H-T-H motif" evidence="2">
    <location>
        <begin position="42"/>
        <end position="61"/>
    </location>
</feature>
<evidence type="ECO:0000256" key="1">
    <source>
        <dbReference type="ARBA" id="ARBA00023125"/>
    </source>
</evidence>
<protein>
    <submittedName>
        <fullName evidence="4">TetR family transcriptional regulator</fullName>
    </submittedName>
</protein>
<dbReference type="AlphaFoldDB" id="A0A543DA27"/>
<name>A0A543DA27_9PSEU</name>
<dbReference type="EMBL" id="VFPA01000004">
    <property type="protein sequence ID" value="TQM06145.1"/>
    <property type="molecule type" value="Genomic_DNA"/>
</dbReference>
<dbReference type="InterPro" id="IPR001647">
    <property type="entry name" value="HTH_TetR"/>
</dbReference>
<dbReference type="PANTHER" id="PTHR30055">
    <property type="entry name" value="HTH-TYPE TRANSCRIPTIONAL REGULATOR RUTR"/>
    <property type="match status" value="1"/>
</dbReference>
<dbReference type="Gene3D" id="1.10.357.10">
    <property type="entry name" value="Tetracycline Repressor, domain 2"/>
    <property type="match status" value="1"/>
</dbReference>
<evidence type="ECO:0000259" key="3">
    <source>
        <dbReference type="PROSITE" id="PS50977"/>
    </source>
</evidence>
<dbReference type="PRINTS" id="PR00455">
    <property type="entry name" value="HTHTETR"/>
</dbReference>
<dbReference type="PROSITE" id="PS50977">
    <property type="entry name" value="HTH_TETR_2"/>
    <property type="match status" value="1"/>
</dbReference>
<dbReference type="Proteomes" id="UP000315677">
    <property type="component" value="Unassembled WGS sequence"/>
</dbReference>
<reference evidence="4 5" key="1">
    <citation type="submission" date="2019-06" db="EMBL/GenBank/DDBJ databases">
        <title>Sequencing the genomes of 1000 actinobacteria strains.</title>
        <authorList>
            <person name="Klenk H.-P."/>
        </authorList>
    </citation>
    <scope>NUCLEOTIDE SEQUENCE [LARGE SCALE GENOMIC DNA]</scope>
    <source>
        <strain evidence="4 5">DSM 45301</strain>
    </source>
</reference>
<evidence type="ECO:0000256" key="2">
    <source>
        <dbReference type="PROSITE-ProRule" id="PRU00335"/>
    </source>
</evidence>
<dbReference type="OrthoDB" id="6637160at2"/>
<proteinExistence type="predicted"/>
<dbReference type="GO" id="GO:0000976">
    <property type="term" value="F:transcription cis-regulatory region binding"/>
    <property type="evidence" value="ECO:0007669"/>
    <property type="project" value="TreeGrafter"/>
</dbReference>
<dbReference type="InterPro" id="IPR041483">
    <property type="entry name" value="TetR_C_34"/>
</dbReference>
<dbReference type="Pfam" id="PF00440">
    <property type="entry name" value="TetR_N"/>
    <property type="match status" value="1"/>
</dbReference>
<dbReference type="InterPro" id="IPR050109">
    <property type="entry name" value="HTH-type_TetR-like_transc_reg"/>
</dbReference>
<sequence length="230" mass="24580">MSKDVAAAFLRARRPEQKQQRYAAILDAARELAARDGVGAVSLAGIAAQVGMHKSALLKYFETREEIFLRLAETEWREWAAGATGALAAAGPAPRDVADALTRSVAERPLFCQLLLHSPLTLERNVSIEVVRAFKQVIHDVLAEVRGALQKALPALAPDACTDLLVMSGLAAAGLWQAAHPPPQVAAVYAERGGAECPDFTESLGRFVRVHLTGLLHESGVPDSGPRFCG</sequence>
<accession>A0A543DA27</accession>
<evidence type="ECO:0000313" key="4">
    <source>
        <dbReference type="EMBL" id="TQM06145.1"/>
    </source>
</evidence>
<dbReference type="Pfam" id="PF17929">
    <property type="entry name" value="TetR_C_34"/>
    <property type="match status" value="1"/>
</dbReference>
<dbReference type="GO" id="GO:0003700">
    <property type="term" value="F:DNA-binding transcription factor activity"/>
    <property type="evidence" value="ECO:0007669"/>
    <property type="project" value="TreeGrafter"/>
</dbReference>
<dbReference type="PANTHER" id="PTHR30055:SF178">
    <property type="entry name" value="POSSIBLE TRANSCRIPTIONAL REGULATORY PROTEIN"/>
    <property type="match status" value="1"/>
</dbReference>